<sequence length="365" mass="38427">MAGRTNQGEPAPLAAPLPLSPSLECPSTRARLRRLTARVLRSPGAPATWCWPLGHMPVLAAAASWGGRGIASYGLLDCGHTARRSTPCGALSMACARAFTRAACSPYRGSSQKSAPASGEGAASWLPRLTIDVKRISDNGGRRGVTSITGLQVADGILNSHYELTLDQCQAVVAVLGSRGLVNDMDISPSVSAAALSRRPTAMLHPSAIATPALQVRAGQVGQSAARVAVTLEALDSAMGRRGRAKPALEMGGQLPKICGSTASRPSFGLASGPASGGRPDSSAGRWFGVNMINKQDVKARLRFHQRADNGTRARQTTPFHTHKNRLSELHIVSRRLAVAHAPARRSMHRYDGGFVSVVAKFVKQ</sequence>
<dbReference type="VEuPathDB" id="FungiDB:GGTG_03044"/>
<reference evidence="4" key="1">
    <citation type="submission" date="2010-07" db="EMBL/GenBank/DDBJ databases">
        <title>The genome sequence of Gaeumannomyces graminis var. tritici strain R3-111a-1.</title>
        <authorList>
            <consortium name="The Broad Institute Genome Sequencing Platform"/>
            <person name="Ma L.-J."/>
            <person name="Dead R."/>
            <person name="Young S."/>
            <person name="Zeng Q."/>
            <person name="Koehrsen M."/>
            <person name="Alvarado L."/>
            <person name="Berlin A."/>
            <person name="Chapman S.B."/>
            <person name="Chen Z."/>
            <person name="Freedman E."/>
            <person name="Gellesch M."/>
            <person name="Goldberg J."/>
            <person name="Griggs A."/>
            <person name="Gujja S."/>
            <person name="Heilman E.R."/>
            <person name="Heiman D."/>
            <person name="Hepburn T."/>
            <person name="Howarth C."/>
            <person name="Jen D."/>
            <person name="Larson L."/>
            <person name="Mehta T."/>
            <person name="Neiman D."/>
            <person name="Pearson M."/>
            <person name="Roberts A."/>
            <person name="Saif S."/>
            <person name="Shea T."/>
            <person name="Shenoy N."/>
            <person name="Sisk P."/>
            <person name="Stolte C."/>
            <person name="Sykes S."/>
            <person name="Walk T."/>
            <person name="White J."/>
            <person name="Yandava C."/>
            <person name="Haas B."/>
            <person name="Nusbaum C."/>
            <person name="Birren B."/>
        </authorList>
    </citation>
    <scope>NUCLEOTIDE SEQUENCE [LARGE SCALE GENOMIC DNA]</scope>
    <source>
        <strain evidence="4">R3-111a-1</strain>
    </source>
</reference>
<reference evidence="2" key="3">
    <citation type="submission" date="2010-09" db="EMBL/GenBank/DDBJ databases">
        <title>Annotation of Gaeumannomyces graminis var. tritici R3-111a-1.</title>
        <authorList>
            <consortium name="The Broad Institute Genome Sequencing Platform"/>
            <person name="Ma L.-J."/>
            <person name="Dead R."/>
            <person name="Young S.K."/>
            <person name="Zeng Q."/>
            <person name="Gargeya S."/>
            <person name="Fitzgerald M."/>
            <person name="Haas B."/>
            <person name="Abouelleil A."/>
            <person name="Alvarado L."/>
            <person name="Arachchi H.M."/>
            <person name="Berlin A."/>
            <person name="Brown A."/>
            <person name="Chapman S.B."/>
            <person name="Chen Z."/>
            <person name="Dunbar C."/>
            <person name="Freedman E."/>
            <person name="Gearin G."/>
            <person name="Gellesch M."/>
            <person name="Goldberg J."/>
            <person name="Griggs A."/>
            <person name="Gujja S."/>
            <person name="Heiman D."/>
            <person name="Howarth C."/>
            <person name="Larson L."/>
            <person name="Lui A."/>
            <person name="MacDonald P.J.P."/>
            <person name="Mehta T."/>
            <person name="Montmayeur A."/>
            <person name="Murphy C."/>
            <person name="Neiman D."/>
            <person name="Pearson M."/>
            <person name="Priest M."/>
            <person name="Roberts A."/>
            <person name="Saif S."/>
            <person name="Shea T."/>
            <person name="Shenoy N."/>
            <person name="Sisk P."/>
            <person name="Stolte C."/>
            <person name="Sykes S."/>
            <person name="Yandava C."/>
            <person name="Wortman J."/>
            <person name="Nusbaum C."/>
            <person name="Birren B."/>
        </authorList>
    </citation>
    <scope>NUCLEOTIDE SEQUENCE</scope>
    <source>
        <strain evidence="2">R3-111a-1</strain>
    </source>
</reference>
<evidence type="ECO:0000313" key="4">
    <source>
        <dbReference type="Proteomes" id="UP000006039"/>
    </source>
</evidence>
<feature type="region of interest" description="Disordered" evidence="1">
    <location>
        <begin position="1"/>
        <end position="22"/>
    </location>
</feature>
<evidence type="ECO:0000256" key="1">
    <source>
        <dbReference type="SAM" id="MobiDB-lite"/>
    </source>
</evidence>
<accession>J3NP38</accession>
<protein>
    <submittedName>
        <fullName evidence="2 3">Uncharacterized protein</fullName>
    </submittedName>
</protein>
<reference evidence="3" key="5">
    <citation type="submission" date="2018-04" db="UniProtKB">
        <authorList>
            <consortium name="EnsemblFungi"/>
        </authorList>
    </citation>
    <scope>IDENTIFICATION</scope>
    <source>
        <strain evidence="3">R3-111a-1</strain>
    </source>
</reference>
<evidence type="ECO:0000313" key="2">
    <source>
        <dbReference type="EMBL" id="EJT77941.1"/>
    </source>
</evidence>
<dbReference type="AlphaFoldDB" id="J3NP38"/>
<name>J3NP38_GAET3</name>
<dbReference type="HOGENOM" id="CLU_758735_0_0_1"/>
<dbReference type="EMBL" id="GL385396">
    <property type="protein sequence ID" value="EJT77941.1"/>
    <property type="molecule type" value="Genomic_DNA"/>
</dbReference>
<organism evidence="2">
    <name type="scientific">Gaeumannomyces tritici (strain R3-111a-1)</name>
    <name type="common">Wheat and barley take-all root rot fungus</name>
    <name type="synonym">Gaeumannomyces graminis var. tritici</name>
    <dbReference type="NCBI Taxonomy" id="644352"/>
    <lineage>
        <taxon>Eukaryota</taxon>
        <taxon>Fungi</taxon>
        <taxon>Dikarya</taxon>
        <taxon>Ascomycota</taxon>
        <taxon>Pezizomycotina</taxon>
        <taxon>Sordariomycetes</taxon>
        <taxon>Sordariomycetidae</taxon>
        <taxon>Magnaporthales</taxon>
        <taxon>Magnaporthaceae</taxon>
        <taxon>Gaeumannomyces</taxon>
    </lineage>
</organism>
<dbReference type="GeneID" id="20343502"/>
<reference evidence="2" key="2">
    <citation type="submission" date="2010-07" db="EMBL/GenBank/DDBJ databases">
        <authorList>
            <consortium name="The Broad Institute Genome Sequencing Platform"/>
            <consortium name="Broad Institute Genome Sequencing Center for Infectious Disease"/>
            <person name="Ma L.-J."/>
            <person name="Dead R."/>
            <person name="Young S."/>
            <person name="Zeng Q."/>
            <person name="Koehrsen M."/>
            <person name="Alvarado L."/>
            <person name="Berlin A."/>
            <person name="Chapman S.B."/>
            <person name="Chen Z."/>
            <person name="Freedman E."/>
            <person name="Gellesch M."/>
            <person name="Goldberg J."/>
            <person name="Griggs A."/>
            <person name="Gujja S."/>
            <person name="Heilman E.R."/>
            <person name="Heiman D."/>
            <person name="Hepburn T."/>
            <person name="Howarth C."/>
            <person name="Jen D."/>
            <person name="Larson L."/>
            <person name="Mehta T."/>
            <person name="Neiman D."/>
            <person name="Pearson M."/>
            <person name="Roberts A."/>
            <person name="Saif S."/>
            <person name="Shea T."/>
            <person name="Shenoy N."/>
            <person name="Sisk P."/>
            <person name="Stolte C."/>
            <person name="Sykes S."/>
            <person name="Walk T."/>
            <person name="White J."/>
            <person name="Yandava C."/>
            <person name="Haas B."/>
            <person name="Nusbaum C."/>
            <person name="Birren B."/>
        </authorList>
    </citation>
    <scope>NUCLEOTIDE SEQUENCE</scope>
    <source>
        <strain evidence="2">R3-111a-1</strain>
    </source>
</reference>
<proteinExistence type="predicted"/>
<reference evidence="3" key="4">
    <citation type="journal article" date="2015" name="G3 (Bethesda)">
        <title>Genome sequences of three phytopathogenic species of the Magnaporthaceae family of fungi.</title>
        <authorList>
            <person name="Okagaki L.H."/>
            <person name="Nunes C.C."/>
            <person name="Sailsbery J."/>
            <person name="Clay B."/>
            <person name="Brown D."/>
            <person name="John T."/>
            <person name="Oh Y."/>
            <person name="Young N."/>
            <person name="Fitzgerald M."/>
            <person name="Haas B.J."/>
            <person name="Zeng Q."/>
            <person name="Young S."/>
            <person name="Adiconis X."/>
            <person name="Fan L."/>
            <person name="Levin J.Z."/>
            <person name="Mitchell T.K."/>
            <person name="Okubara P.A."/>
            <person name="Farman M.L."/>
            <person name="Kohn L.M."/>
            <person name="Birren B."/>
            <person name="Ma L.-J."/>
            <person name="Dean R.A."/>
        </authorList>
    </citation>
    <scope>NUCLEOTIDE SEQUENCE</scope>
    <source>
        <strain evidence="3">R3-111a-1</strain>
    </source>
</reference>
<dbReference type="Proteomes" id="UP000006039">
    <property type="component" value="Unassembled WGS sequence"/>
</dbReference>
<gene>
    <name evidence="3" type="primary">20343502</name>
    <name evidence="2" type="ORF">GGTG_03044</name>
</gene>
<keyword evidence="4" id="KW-1185">Reference proteome</keyword>
<dbReference type="RefSeq" id="XP_009219086.1">
    <property type="nucleotide sequence ID" value="XM_009220822.1"/>
</dbReference>
<evidence type="ECO:0000313" key="3">
    <source>
        <dbReference type="EnsemblFungi" id="EJT77941"/>
    </source>
</evidence>
<dbReference type="EnsemblFungi" id="EJT77941">
    <property type="protein sequence ID" value="EJT77941"/>
    <property type="gene ID" value="GGTG_03044"/>
</dbReference>